<organism evidence="3 4">
    <name type="scientific">Sulfuriroseicoccus oceanibius</name>
    <dbReference type="NCBI Taxonomy" id="2707525"/>
    <lineage>
        <taxon>Bacteria</taxon>
        <taxon>Pseudomonadati</taxon>
        <taxon>Verrucomicrobiota</taxon>
        <taxon>Verrucomicrobiia</taxon>
        <taxon>Verrucomicrobiales</taxon>
        <taxon>Verrucomicrobiaceae</taxon>
        <taxon>Sulfuriroseicoccus</taxon>
    </lineage>
</organism>
<feature type="region of interest" description="Disordered" evidence="1">
    <location>
        <begin position="359"/>
        <end position="473"/>
    </location>
</feature>
<dbReference type="AlphaFoldDB" id="A0A6B3L4N9"/>
<feature type="compositionally biased region" description="Basic and acidic residues" evidence="1">
    <location>
        <begin position="422"/>
        <end position="437"/>
    </location>
</feature>
<name>A0A6B3L4N9_9BACT</name>
<proteinExistence type="predicted"/>
<feature type="compositionally biased region" description="Gly residues" evidence="1">
    <location>
        <begin position="361"/>
        <end position="387"/>
    </location>
</feature>
<feature type="compositionally biased region" description="Basic and acidic residues" evidence="1">
    <location>
        <begin position="396"/>
        <end position="413"/>
    </location>
</feature>
<reference evidence="3 4" key="1">
    <citation type="submission" date="2020-12" db="EMBL/GenBank/DDBJ databases">
        <title>Sulforoseuscoccus oceanibium gen. nov., sp. nov., a representative of the phylum Verrucomicrobia with special cytoplasmic membrane, and proposal of Sulforoseuscoccusaceae fam. nov.</title>
        <authorList>
            <person name="Xi F."/>
        </authorList>
    </citation>
    <scope>NUCLEOTIDE SEQUENCE [LARGE SCALE GENOMIC DNA]</scope>
    <source>
        <strain evidence="3 4">T37</strain>
    </source>
</reference>
<evidence type="ECO:0000313" key="3">
    <source>
        <dbReference type="EMBL" id="QQL45115.1"/>
    </source>
</evidence>
<dbReference type="EMBL" id="CP066776">
    <property type="protein sequence ID" value="QQL45115.1"/>
    <property type="molecule type" value="Genomic_DNA"/>
</dbReference>
<protein>
    <submittedName>
        <fullName evidence="3">Uncharacterized protein</fullName>
    </submittedName>
</protein>
<accession>A0A6B3L4N9</accession>
<feature type="transmembrane region" description="Helical" evidence="2">
    <location>
        <begin position="153"/>
        <end position="173"/>
    </location>
</feature>
<keyword evidence="2" id="KW-0812">Transmembrane</keyword>
<evidence type="ECO:0000256" key="2">
    <source>
        <dbReference type="SAM" id="Phobius"/>
    </source>
</evidence>
<dbReference type="Proteomes" id="UP000475117">
    <property type="component" value="Chromosome"/>
</dbReference>
<dbReference type="KEGG" id="soa:G3M56_000565"/>
<evidence type="ECO:0000256" key="1">
    <source>
        <dbReference type="SAM" id="MobiDB-lite"/>
    </source>
</evidence>
<feature type="transmembrane region" description="Helical" evidence="2">
    <location>
        <begin position="42"/>
        <end position="64"/>
    </location>
</feature>
<keyword evidence="4" id="KW-1185">Reference proteome</keyword>
<gene>
    <name evidence="3" type="ORF">G3M56_000565</name>
</gene>
<dbReference type="RefSeq" id="WP_164364982.1">
    <property type="nucleotide sequence ID" value="NZ_CP066776.1"/>
</dbReference>
<feature type="transmembrane region" description="Helical" evidence="2">
    <location>
        <begin position="76"/>
        <end position="95"/>
    </location>
</feature>
<keyword evidence="2" id="KW-0472">Membrane</keyword>
<sequence length="473" mass="52237">MSESSPQSSQWSSSEEFCESSSTVRGNYWTTLGTRLKRRVNLAWWVSSFIPWWVGLLLCGGVVWLLLRNRVEDLVWWWPVAGTAGLLVVAALVSWRRASARFITSDQALAKLDAGHSLHNALTTAHAGVGAWPDPNATSRDHKLPVRWRIGRTLAMLCVPMLFFLLAGVVPVASVDAEAPVANRPAVWERINEVLADHVLDELADPERIEALQREMERLEDRPVGDWFDHASLETSDRIEQLLDAGLENMEQNLSRAGNLVPRLAGALGDEMEELDDATREKLAREMQQAIEQLQNQPLGLDPELAQRLQQAAPEALRNMDPQQAQQLADDLREWAEKAGEQRDGQGQGEKPLWEQLLEQEGGGPGEGEGQPGGDGENQPGEGGVTRGRGDAPMSLKEDESQLRGTRDEHLKGDGSMQPGEKLGETLENREVERVEVGPRAGGEAAAEGQGGDRVWRQSLSPDEQNLLEGYFK</sequence>
<keyword evidence="2" id="KW-1133">Transmembrane helix</keyword>
<evidence type="ECO:0000313" key="4">
    <source>
        <dbReference type="Proteomes" id="UP000475117"/>
    </source>
</evidence>